<feature type="region of interest" description="Disordered" evidence="1">
    <location>
        <begin position="185"/>
        <end position="212"/>
    </location>
</feature>
<dbReference type="PANTHER" id="PTHR34222:SF40">
    <property type="match status" value="1"/>
</dbReference>
<sequence>MYIRGRGKMGYLIGEKTAPAEADPTYATWDVENSMFMTWLVNSMEEDISSNYLDLFNTYEWKSVEDSRHHKKIVEDNRIFKFLAGLNIEFDEVRGRVIGRQPLPSIGDVFSEVRREKSRRNVMLGKKRPGVAVESSALVATDANSSKAITYQRRTNDKPRVWCDYCNKPRHTRETCWKIHGKPANWKSSKPGDRSGRAFPTANEAEDHSSGRTIGSARMINGLYYFDDNLSSDKKAQGFSSISSISVRNSSPIPVLSNSIPILSSAPISDSDPIMVVVPRNIQEALDDPNWKLAVLEEMNALRKNGMWELVDLPRDKKIVGCKWVFSVKYRADGQYREVQGEACCKRDDSAELKKLKERLADEFEIKDLGALKYFLGMEFAKSKEGIFVNQRKYVLDLLGETGMLGYKPTETPMEPNTKLQPAKTKSVVNKEQYQRLVGRLIYLSHTRPDIAFSGTPGKGLLFKKRGHLQIEAYTDADWAGSITDRRSTSGYCSFVGGNLVTW</sequence>
<evidence type="ECO:0000313" key="3">
    <source>
        <dbReference type="EMBL" id="SPD30101.1"/>
    </source>
</evidence>
<dbReference type="SUPFAM" id="SSF56672">
    <property type="entry name" value="DNA/RNA polymerases"/>
    <property type="match status" value="1"/>
</dbReference>
<name>A0A2N9J1A2_FAGSY</name>
<dbReference type="AlphaFoldDB" id="A0A2N9J1A2"/>
<evidence type="ECO:0000259" key="2">
    <source>
        <dbReference type="Pfam" id="PF07727"/>
    </source>
</evidence>
<gene>
    <name evidence="3" type="ORF">FSB_LOCUS57983</name>
</gene>
<proteinExistence type="predicted"/>
<protein>
    <recommendedName>
        <fullName evidence="2">Reverse transcriptase Ty1/copia-type domain-containing protein</fullName>
    </recommendedName>
</protein>
<reference evidence="3" key="1">
    <citation type="submission" date="2018-02" db="EMBL/GenBank/DDBJ databases">
        <authorList>
            <person name="Cohen D.B."/>
            <person name="Kent A.D."/>
        </authorList>
    </citation>
    <scope>NUCLEOTIDE SEQUENCE</scope>
</reference>
<feature type="domain" description="Reverse transcriptase Ty1/copia-type" evidence="2">
    <location>
        <begin position="348"/>
        <end position="415"/>
    </location>
</feature>
<accession>A0A2N9J1A2</accession>
<dbReference type="InterPro" id="IPR013103">
    <property type="entry name" value="RVT_2"/>
</dbReference>
<dbReference type="Pfam" id="PF07727">
    <property type="entry name" value="RVT_2"/>
    <property type="match status" value="1"/>
</dbReference>
<organism evidence="3">
    <name type="scientific">Fagus sylvatica</name>
    <name type="common">Beechnut</name>
    <dbReference type="NCBI Taxonomy" id="28930"/>
    <lineage>
        <taxon>Eukaryota</taxon>
        <taxon>Viridiplantae</taxon>
        <taxon>Streptophyta</taxon>
        <taxon>Embryophyta</taxon>
        <taxon>Tracheophyta</taxon>
        <taxon>Spermatophyta</taxon>
        <taxon>Magnoliopsida</taxon>
        <taxon>eudicotyledons</taxon>
        <taxon>Gunneridae</taxon>
        <taxon>Pentapetalae</taxon>
        <taxon>rosids</taxon>
        <taxon>fabids</taxon>
        <taxon>Fagales</taxon>
        <taxon>Fagaceae</taxon>
        <taxon>Fagus</taxon>
    </lineage>
</organism>
<dbReference type="InterPro" id="IPR043502">
    <property type="entry name" value="DNA/RNA_pol_sf"/>
</dbReference>
<dbReference type="EMBL" id="OIVN01006301">
    <property type="protein sequence ID" value="SPD30101.1"/>
    <property type="molecule type" value="Genomic_DNA"/>
</dbReference>
<evidence type="ECO:0000256" key="1">
    <source>
        <dbReference type="SAM" id="MobiDB-lite"/>
    </source>
</evidence>
<dbReference type="PANTHER" id="PTHR34222">
    <property type="entry name" value="GAG_PRE-INTEGRS DOMAIN-CONTAINING PROTEIN"/>
    <property type="match status" value="1"/>
</dbReference>